<protein>
    <submittedName>
        <fullName evidence="2">Uncharacterized protein</fullName>
    </submittedName>
</protein>
<feature type="non-terminal residue" evidence="2">
    <location>
        <position position="119"/>
    </location>
</feature>
<name>A0A821Y8J4_9BILA</name>
<dbReference type="EMBL" id="CAJOBS010014662">
    <property type="protein sequence ID" value="CAF4955012.1"/>
    <property type="molecule type" value="Genomic_DNA"/>
</dbReference>
<feature type="non-terminal residue" evidence="2">
    <location>
        <position position="1"/>
    </location>
</feature>
<evidence type="ECO:0000313" key="3">
    <source>
        <dbReference type="Proteomes" id="UP000663838"/>
    </source>
</evidence>
<proteinExistence type="predicted"/>
<evidence type="ECO:0000313" key="2">
    <source>
        <dbReference type="EMBL" id="CAF4955012.1"/>
    </source>
</evidence>
<feature type="region of interest" description="Disordered" evidence="1">
    <location>
        <begin position="1"/>
        <end position="119"/>
    </location>
</feature>
<evidence type="ECO:0000256" key="1">
    <source>
        <dbReference type="SAM" id="MobiDB-lite"/>
    </source>
</evidence>
<comment type="caution">
    <text evidence="2">The sequence shown here is derived from an EMBL/GenBank/DDBJ whole genome shotgun (WGS) entry which is preliminary data.</text>
</comment>
<accession>A0A821Y8J4</accession>
<feature type="compositionally biased region" description="Pro residues" evidence="1">
    <location>
        <begin position="16"/>
        <end position="33"/>
    </location>
</feature>
<dbReference type="AlphaFoldDB" id="A0A821Y8J4"/>
<sequence length="119" mass="13264">PIQPIPQVYTPTPAFTSPPPISHTPDIKTPPPYVSRQIFTPPLNNSVPFSPPKSVHHHPPSPSIVPKLSPFIERNKLPDFSPALNELNKSPTGYHPPPQNYFSPNNNNNFNNNFTNLNN</sequence>
<organism evidence="2 3">
    <name type="scientific">Rotaria socialis</name>
    <dbReference type="NCBI Taxonomy" id="392032"/>
    <lineage>
        <taxon>Eukaryota</taxon>
        <taxon>Metazoa</taxon>
        <taxon>Spiralia</taxon>
        <taxon>Gnathifera</taxon>
        <taxon>Rotifera</taxon>
        <taxon>Eurotatoria</taxon>
        <taxon>Bdelloidea</taxon>
        <taxon>Philodinida</taxon>
        <taxon>Philodinidae</taxon>
        <taxon>Rotaria</taxon>
    </lineage>
</organism>
<feature type="compositionally biased region" description="Low complexity" evidence="1">
    <location>
        <begin position="100"/>
        <end position="119"/>
    </location>
</feature>
<dbReference type="Proteomes" id="UP000663838">
    <property type="component" value="Unassembled WGS sequence"/>
</dbReference>
<reference evidence="2" key="1">
    <citation type="submission" date="2021-02" db="EMBL/GenBank/DDBJ databases">
        <authorList>
            <person name="Nowell W R."/>
        </authorList>
    </citation>
    <scope>NUCLEOTIDE SEQUENCE</scope>
</reference>
<gene>
    <name evidence="2" type="ORF">TOA249_LOCUS34035</name>
</gene>